<evidence type="ECO:0000313" key="4">
    <source>
        <dbReference type="EMBL" id="PWA64033.1"/>
    </source>
</evidence>
<gene>
    <name evidence="4" type="ORF">CTI12_AA351520</name>
</gene>
<dbReference type="GO" id="GO:0006511">
    <property type="term" value="P:ubiquitin-dependent protein catabolic process"/>
    <property type="evidence" value="ECO:0007669"/>
    <property type="project" value="InterPro"/>
</dbReference>
<dbReference type="PANTHER" id="PTHR11932">
    <property type="entry name" value="CULLIN"/>
    <property type="match status" value="1"/>
</dbReference>
<proteinExistence type="inferred from homology"/>
<reference evidence="4 5" key="1">
    <citation type="journal article" date="2018" name="Mol. Plant">
        <title>The genome of Artemisia annua provides insight into the evolution of Asteraceae family and artemisinin biosynthesis.</title>
        <authorList>
            <person name="Shen Q."/>
            <person name="Zhang L."/>
            <person name="Liao Z."/>
            <person name="Wang S."/>
            <person name="Yan T."/>
            <person name="Shi P."/>
            <person name="Liu M."/>
            <person name="Fu X."/>
            <person name="Pan Q."/>
            <person name="Wang Y."/>
            <person name="Lv Z."/>
            <person name="Lu X."/>
            <person name="Zhang F."/>
            <person name="Jiang W."/>
            <person name="Ma Y."/>
            <person name="Chen M."/>
            <person name="Hao X."/>
            <person name="Li L."/>
            <person name="Tang Y."/>
            <person name="Lv G."/>
            <person name="Zhou Y."/>
            <person name="Sun X."/>
            <person name="Brodelius P.E."/>
            <person name="Rose J.K.C."/>
            <person name="Tang K."/>
        </authorList>
    </citation>
    <scope>NUCLEOTIDE SEQUENCE [LARGE SCALE GENOMIC DNA]</scope>
    <source>
        <strain evidence="5">cv. Huhao1</strain>
        <tissue evidence="4">Leaf</tissue>
    </source>
</reference>
<dbReference type="GO" id="GO:0031625">
    <property type="term" value="F:ubiquitin protein ligase binding"/>
    <property type="evidence" value="ECO:0007669"/>
    <property type="project" value="InterPro"/>
</dbReference>
<evidence type="ECO:0000256" key="2">
    <source>
        <dbReference type="RuleBase" id="RU003829"/>
    </source>
</evidence>
<organism evidence="4 5">
    <name type="scientific">Artemisia annua</name>
    <name type="common">Sweet wormwood</name>
    <dbReference type="NCBI Taxonomy" id="35608"/>
    <lineage>
        <taxon>Eukaryota</taxon>
        <taxon>Viridiplantae</taxon>
        <taxon>Streptophyta</taxon>
        <taxon>Embryophyta</taxon>
        <taxon>Tracheophyta</taxon>
        <taxon>Spermatophyta</taxon>
        <taxon>Magnoliopsida</taxon>
        <taxon>eudicotyledons</taxon>
        <taxon>Gunneridae</taxon>
        <taxon>Pentapetalae</taxon>
        <taxon>asterids</taxon>
        <taxon>campanulids</taxon>
        <taxon>Asterales</taxon>
        <taxon>Asteraceae</taxon>
        <taxon>Asteroideae</taxon>
        <taxon>Anthemideae</taxon>
        <taxon>Artemisiinae</taxon>
        <taxon>Artemisia</taxon>
    </lineage>
</organism>
<dbReference type="SUPFAM" id="SSF75632">
    <property type="entry name" value="Cullin homology domain"/>
    <property type="match status" value="1"/>
</dbReference>
<dbReference type="AlphaFoldDB" id="A0A2U1MRZ3"/>
<evidence type="ECO:0000259" key="3">
    <source>
        <dbReference type="PROSITE" id="PS50069"/>
    </source>
</evidence>
<evidence type="ECO:0000313" key="5">
    <source>
        <dbReference type="Proteomes" id="UP000245207"/>
    </source>
</evidence>
<feature type="domain" description="Cullin family profile" evidence="3">
    <location>
        <begin position="36"/>
        <end position="82"/>
    </location>
</feature>
<dbReference type="PROSITE" id="PS50069">
    <property type="entry name" value="CULLIN_2"/>
    <property type="match status" value="1"/>
</dbReference>
<protein>
    <recommendedName>
        <fullName evidence="3">Cullin family profile domain-containing protein</fullName>
    </recommendedName>
</protein>
<dbReference type="Pfam" id="PF00888">
    <property type="entry name" value="Cullin"/>
    <property type="match status" value="1"/>
</dbReference>
<dbReference type="EMBL" id="PKPP01004507">
    <property type="protein sequence ID" value="PWA64033.1"/>
    <property type="molecule type" value="Genomic_DNA"/>
</dbReference>
<sequence length="136" mass="15296">MICCYGHFLRYDLPIPLKALKEAFEIFSNKSVAGSSSVKLLATFGDNILKKVGCEKLNDEAIEDTLKKVVKLLAYIRDKDLFVSDKDLFSECLKDGLDITRDPILIVHDAHYVCGEVRAGLQEETNVHELYVACEI</sequence>
<dbReference type="Gene3D" id="1.20.1310.10">
    <property type="entry name" value="Cullin Repeats"/>
    <property type="match status" value="1"/>
</dbReference>
<name>A0A2U1MRZ3_ARTAN</name>
<dbReference type="STRING" id="35608.A0A2U1MRZ3"/>
<dbReference type="InterPro" id="IPR036317">
    <property type="entry name" value="Cullin_homology_sf"/>
</dbReference>
<comment type="caution">
    <text evidence="4">The sequence shown here is derived from an EMBL/GenBank/DDBJ whole genome shotgun (WGS) entry which is preliminary data.</text>
</comment>
<dbReference type="OrthoDB" id="1921183at2759"/>
<accession>A0A2U1MRZ3</accession>
<dbReference type="InterPro" id="IPR045093">
    <property type="entry name" value="Cullin"/>
</dbReference>
<dbReference type="InterPro" id="IPR016158">
    <property type="entry name" value="Cullin_homology"/>
</dbReference>
<evidence type="ECO:0000256" key="1">
    <source>
        <dbReference type="PROSITE-ProRule" id="PRU00330"/>
    </source>
</evidence>
<comment type="similarity">
    <text evidence="1 2">Belongs to the cullin family.</text>
</comment>
<dbReference type="Proteomes" id="UP000245207">
    <property type="component" value="Unassembled WGS sequence"/>
</dbReference>
<keyword evidence="5" id="KW-1185">Reference proteome</keyword>
<dbReference type="InterPro" id="IPR001373">
    <property type="entry name" value="Cullin_N"/>
</dbReference>